<dbReference type="InterPro" id="IPR036691">
    <property type="entry name" value="Endo/exonu/phosph_ase_sf"/>
</dbReference>
<keyword evidence="8" id="KW-0677">Repeat</keyword>
<dbReference type="Gene3D" id="2.60.40.1510">
    <property type="entry name" value="ntegrin, alpha v. Chain A, domain 3"/>
    <property type="match status" value="1"/>
</dbReference>
<dbReference type="Pfam" id="PF20806">
    <property type="entry name" value="Integrin_A_Ig_3"/>
    <property type="match status" value="1"/>
</dbReference>
<evidence type="ECO:0000256" key="14">
    <source>
        <dbReference type="ARBA" id="ARBA00023180"/>
    </source>
</evidence>
<evidence type="ECO:0000256" key="6">
    <source>
        <dbReference type="ARBA" id="ARBA00022692"/>
    </source>
</evidence>
<comment type="similarity">
    <text evidence="2 16">Belongs to the integrin alpha chain family.</text>
</comment>
<evidence type="ECO:0000256" key="15">
    <source>
        <dbReference type="PROSITE-ProRule" id="PRU00803"/>
    </source>
</evidence>
<name>A0A915N7R9_MELJA</name>
<dbReference type="PANTHER" id="PTHR23220">
    <property type="entry name" value="INTEGRIN ALPHA"/>
    <property type="match status" value="1"/>
</dbReference>
<proteinExistence type="inferred from homology"/>
<dbReference type="Pfam" id="PF22669">
    <property type="entry name" value="Exo_endo_phos2"/>
    <property type="match status" value="1"/>
</dbReference>
<keyword evidence="6" id="KW-0812">Transmembrane</keyword>
<dbReference type="GO" id="GO:0008305">
    <property type="term" value="C:integrin complex"/>
    <property type="evidence" value="ECO:0007669"/>
    <property type="project" value="InterPro"/>
</dbReference>
<evidence type="ECO:0000256" key="12">
    <source>
        <dbReference type="ARBA" id="ARBA00023136"/>
    </source>
</evidence>
<feature type="repeat" description="FG-GAP" evidence="15">
    <location>
        <begin position="991"/>
        <end position="1055"/>
    </location>
</feature>
<protein>
    <recommendedName>
        <fullName evidence="5">phosphoinositide 5-phosphatase</fullName>
        <ecNumber evidence="5">3.1.3.36</ecNumber>
    </recommendedName>
</protein>
<dbReference type="GO" id="GO:0004439">
    <property type="term" value="F:phosphatidylinositol-4,5-bisphosphate 5-phosphatase activity"/>
    <property type="evidence" value="ECO:0007669"/>
    <property type="project" value="UniProtKB-EC"/>
</dbReference>
<evidence type="ECO:0000256" key="11">
    <source>
        <dbReference type="ARBA" id="ARBA00023037"/>
    </source>
</evidence>
<evidence type="ECO:0000256" key="9">
    <source>
        <dbReference type="ARBA" id="ARBA00022889"/>
    </source>
</evidence>
<sequence length="1721" mass="192537">MALRGIRVYGSSTSTQNSSEYSVLLEATLNEKYILCQSGGMGGISKELANLLKSGGNYQMILDGFASLGILQLGGGDDYLVLITGVLSVGQIYTSDIFKISNVKFVSLIRRENEPSDQRIVEDDGNVANFVETEQIVTFDKQECSFLQIRGSIPLFWEQPGINVGAHTVKMKPLELSLVALEKHFIQLKRVYGKILVVNLLGSKKGEYALSTAFQSALKSSSHFDVKIVSFDYHAEVKQSKENLRFLVKQISSFFDENDFFYLDDGIVLRCEELVRDMWQKNGDQCSLIYAGTGALEGKSKLRDASRSIVRTIQNNLMDSSKQEAFDLILYGHLLADFNFVKISQIFPSSLLKECPNLEAFVEREKEFCVQIPLKIFCGTWNVNGGKNLNNVAFKGGNLLSSWIFPENLFNKEALNYDLIAIGFEEIVDLNTNNLVKASTTNQRIWRDGLKQTIEIWQKNNFGSNAENFVVLCCEQLVGVCLILFARSSLLNSIRDLAIEEIKTGMGGTTGNKGSIAVRLTINSTGICFACSHFAAGQNEIAARNADFHSALKRLKFPMGRGLQDHDVVFCYGRSELKTSDHRPVYAIFQLNSLKFDFDKAEPIIRDITCSIGPPHSCVQCFISNNSFNVFPKQLCNEIFMKLCELGSVPKLSNLFNLKCLPGSFWPLFSGCVMSFLIKFVFLLFCQLPFVNLFNLDTEYPIYKFGSPNSWFGFSVAAHFTSDGPSILVGAPKWTSGQPGTLKSGAVYACKPDSTNGNQCQLLSIEYPNSQESKKPPNLLHGKYLHPEGKNGQLLGFSIYSSGMREEESSKALVCAPLLRWGQNAYTDGLLNFLWGVCYLLGANLNHKGIINTCGPLPKKDRHNDYGSCEQGFSAFIDSNVTLTGIPGARKWTGGVFAKYDFVGSGGFVDSVDRRTMELDKNQGGVLALLASHDYLGYSVHYGRFGFSYEDDKNFTVVSGATRFNQTGAVIFLPFRRNFHAEEGPNLGLLDDHFILSGRQLGSGFGSSLAVLDLNNDGFDDLLVGAPFEYFYDEEENEKGGAVYIYFSKGIKLEKGQQTLANNLIFYSPIIIRGTTRHSHFGASLASIGNLNNDKNGFKDFVVGAPYHSSGSGAVFVFHGNERAHFSTEPAQQIFANNLPNKPNFFKSFGFSLAKGVDLDGDGYAELIVGAPESNVVTIFRSKPVLEVKLNHQFEQKHVKITLKQLNKLIVSGQSPFLCKLEVLPFARGVLPRALFTSNGETKISWPCGSNAVTREEISHQKLYIPSGNEDWTNPLRFNFSISLRKPQLITINNNNVLLPAISPDQTFHIFGISFDKLCGDDNECHTNLVLSGALLDLSLELLVENRAERAYLAKLYLEYDETELDEPSVVKRGEFNLNEHKVDIEKRELGKAVLALANPLEAGEKLGFDLLFKLVRSSSERVSASLQFKAFVNSSSVEDFPKDNFWKAEVLLIKEADLQLDGGSRPPIVHFSRGNYAPKDEFDIGPQLIHAYTLTNKGPFYARNVTLKIDWPLRLDTSSPNSDWLLYILEEPLIRHNGQFRRCPIINTHLPSSKLINPLNIYNDATLKLDYYLSKSPYRQRKPRNLILINSTKEEEENLKLIRQGSILQLNSPLWPKWINEESGERVKVVDIDNSARCVQLTCHFDYIGSNDSALIEIRARLWNWTFSAEDYRQFDYIAITSEGFIELDPSQGILEEKKLHQAHYAREREEMEESFGMGL</sequence>
<dbReference type="Proteomes" id="UP000887561">
    <property type="component" value="Unplaced"/>
</dbReference>
<dbReference type="PANTHER" id="PTHR23220:SF122">
    <property type="entry name" value="INTEGRIN ALPHA-PS1"/>
    <property type="match status" value="1"/>
</dbReference>
<dbReference type="SMART" id="SM00128">
    <property type="entry name" value="IPPc"/>
    <property type="match status" value="1"/>
</dbReference>
<comment type="similarity">
    <text evidence="4">In the central section; belongs to the inositol 1,4,5-trisphosphate 5-phosphatase family.</text>
</comment>
<keyword evidence="9 16" id="KW-0130">Cell adhesion</keyword>
<evidence type="ECO:0000256" key="4">
    <source>
        <dbReference type="ARBA" id="ARBA00009678"/>
    </source>
</evidence>
<evidence type="ECO:0000256" key="5">
    <source>
        <dbReference type="ARBA" id="ARBA00013044"/>
    </source>
</evidence>
<accession>A0A915N7R9</accession>
<dbReference type="Gene3D" id="3.60.10.10">
    <property type="entry name" value="Endonuclease/exonuclease/phosphatase"/>
    <property type="match status" value="1"/>
</dbReference>
<evidence type="ECO:0000256" key="1">
    <source>
        <dbReference type="ARBA" id="ARBA00004479"/>
    </source>
</evidence>
<dbReference type="SMART" id="SM00191">
    <property type="entry name" value="Int_alpha"/>
    <property type="match status" value="4"/>
</dbReference>
<dbReference type="GO" id="GO:0033627">
    <property type="term" value="P:cell adhesion mediated by integrin"/>
    <property type="evidence" value="ECO:0007669"/>
    <property type="project" value="TreeGrafter"/>
</dbReference>
<feature type="domain" description="SAC" evidence="17">
    <location>
        <begin position="119"/>
        <end position="234"/>
    </location>
</feature>
<dbReference type="InterPro" id="IPR002013">
    <property type="entry name" value="SAC_dom"/>
</dbReference>
<feature type="repeat" description="FG-GAP" evidence="15">
    <location>
        <begin position="695"/>
        <end position="759"/>
    </location>
</feature>
<dbReference type="WBParaSite" id="scaffold7627_cov297.g12247">
    <property type="protein sequence ID" value="scaffold7627_cov297.g12247"/>
    <property type="gene ID" value="scaffold7627_cov297.g12247"/>
</dbReference>
<dbReference type="Pfam" id="PF01839">
    <property type="entry name" value="FG-GAP"/>
    <property type="match status" value="2"/>
</dbReference>
<evidence type="ECO:0000256" key="7">
    <source>
        <dbReference type="ARBA" id="ARBA00022729"/>
    </source>
</evidence>
<comment type="similarity">
    <text evidence="3">Belongs to the synaptojanin family.</text>
</comment>
<keyword evidence="7" id="KW-0732">Signal</keyword>
<dbReference type="SUPFAM" id="SSF69179">
    <property type="entry name" value="Integrin domains"/>
    <property type="match status" value="2"/>
</dbReference>
<keyword evidence="12" id="KW-0472">Membrane</keyword>
<dbReference type="InterPro" id="IPR000413">
    <property type="entry name" value="Integrin_alpha"/>
</dbReference>
<feature type="repeat" description="FG-GAP" evidence="15">
    <location>
        <begin position="1137"/>
        <end position="1197"/>
    </location>
</feature>
<evidence type="ECO:0000256" key="13">
    <source>
        <dbReference type="ARBA" id="ARBA00023170"/>
    </source>
</evidence>
<dbReference type="GO" id="GO:0005178">
    <property type="term" value="F:integrin binding"/>
    <property type="evidence" value="ECO:0007669"/>
    <property type="project" value="TreeGrafter"/>
</dbReference>
<dbReference type="GO" id="GO:0007229">
    <property type="term" value="P:integrin-mediated signaling pathway"/>
    <property type="evidence" value="ECO:0007669"/>
    <property type="project" value="UniProtKB-KW"/>
</dbReference>
<dbReference type="InterPro" id="IPR013517">
    <property type="entry name" value="FG-GAP"/>
</dbReference>
<dbReference type="InterPro" id="IPR048286">
    <property type="entry name" value="Integrin_alpha_Ig-like_3"/>
</dbReference>
<evidence type="ECO:0000313" key="19">
    <source>
        <dbReference type="WBParaSite" id="scaffold7627_cov297.g12247"/>
    </source>
</evidence>
<dbReference type="Pfam" id="PF20805">
    <property type="entry name" value="Integrin_A_Ig_2"/>
    <property type="match status" value="1"/>
</dbReference>
<keyword evidence="10" id="KW-1133">Transmembrane helix</keyword>
<organism evidence="18 19">
    <name type="scientific">Meloidogyne javanica</name>
    <name type="common">Root-knot nematode worm</name>
    <dbReference type="NCBI Taxonomy" id="6303"/>
    <lineage>
        <taxon>Eukaryota</taxon>
        <taxon>Metazoa</taxon>
        <taxon>Ecdysozoa</taxon>
        <taxon>Nematoda</taxon>
        <taxon>Chromadorea</taxon>
        <taxon>Rhabditida</taxon>
        <taxon>Tylenchina</taxon>
        <taxon>Tylenchomorpha</taxon>
        <taxon>Tylenchoidea</taxon>
        <taxon>Meloidogynidae</taxon>
        <taxon>Meloidogyninae</taxon>
        <taxon>Meloidogyne</taxon>
        <taxon>Meloidogyne incognita group</taxon>
    </lineage>
</organism>
<dbReference type="InterPro" id="IPR032695">
    <property type="entry name" value="Integrin_dom_sf"/>
</dbReference>
<evidence type="ECO:0000256" key="2">
    <source>
        <dbReference type="ARBA" id="ARBA00008054"/>
    </source>
</evidence>
<dbReference type="GO" id="GO:0007160">
    <property type="term" value="P:cell-matrix adhesion"/>
    <property type="evidence" value="ECO:0007669"/>
    <property type="project" value="TreeGrafter"/>
</dbReference>
<keyword evidence="14" id="KW-0325">Glycoprotein</keyword>
<dbReference type="GO" id="GO:0098609">
    <property type="term" value="P:cell-cell adhesion"/>
    <property type="evidence" value="ECO:0007669"/>
    <property type="project" value="TreeGrafter"/>
</dbReference>
<dbReference type="GO" id="GO:0046856">
    <property type="term" value="P:phosphatidylinositol dephosphorylation"/>
    <property type="evidence" value="ECO:0007669"/>
    <property type="project" value="InterPro"/>
</dbReference>
<evidence type="ECO:0000256" key="8">
    <source>
        <dbReference type="ARBA" id="ARBA00022737"/>
    </source>
</evidence>
<dbReference type="PRINTS" id="PR01185">
    <property type="entry name" value="INTEGRINA"/>
</dbReference>
<dbReference type="PROSITE" id="PS50275">
    <property type="entry name" value="SAC"/>
    <property type="match status" value="1"/>
</dbReference>
<dbReference type="Gene3D" id="2.60.40.1530">
    <property type="entry name" value="ntegrin, alpha v. Chain A, domain 4"/>
    <property type="match status" value="1"/>
</dbReference>
<dbReference type="GO" id="GO:0009897">
    <property type="term" value="C:external side of plasma membrane"/>
    <property type="evidence" value="ECO:0007669"/>
    <property type="project" value="TreeGrafter"/>
</dbReference>
<dbReference type="InterPro" id="IPR028994">
    <property type="entry name" value="Integrin_alpha_N"/>
</dbReference>
<dbReference type="SUPFAM" id="SSF56219">
    <property type="entry name" value="DNase I-like"/>
    <property type="match status" value="1"/>
</dbReference>
<dbReference type="InterPro" id="IPR000300">
    <property type="entry name" value="IPPc"/>
</dbReference>
<keyword evidence="11 16" id="KW-0401">Integrin</keyword>
<reference evidence="19" key="1">
    <citation type="submission" date="2022-11" db="UniProtKB">
        <authorList>
            <consortium name="WormBaseParasite"/>
        </authorList>
    </citation>
    <scope>IDENTIFICATION</scope>
</reference>
<evidence type="ECO:0000259" key="17">
    <source>
        <dbReference type="PROSITE" id="PS50275"/>
    </source>
</evidence>
<evidence type="ECO:0000256" key="3">
    <source>
        <dbReference type="ARBA" id="ARBA00008943"/>
    </source>
</evidence>
<keyword evidence="18" id="KW-1185">Reference proteome</keyword>
<dbReference type="Gene3D" id="2.130.10.130">
    <property type="entry name" value="Integrin alpha, N-terminal"/>
    <property type="match status" value="1"/>
</dbReference>
<keyword evidence="13 16" id="KW-0675">Receptor</keyword>
<dbReference type="InterPro" id="IPR048285">
    <property type="entry name" value="Integrin_alpha_Ig-like_2"/>
</dbReference>
<evidence type="ECO:0000256" key="16">
    <source>
        <dbReference type="RuleBase" id="RU003762"/>
    </source>
</evidence>
<dbReference type="SUPFAM" id="SSF69318">
    <property type="entry name" value="Integrin alpha N-terminal domain"/>
    <property type="match status" value="1"/>
</dbReference>
<feature type="repeat" description="FG-GAP" evidence="15">
    <location>
        <begin position="1063"/>
        <end position="1127"/>
    </location>
</feature>
<evidence type="ECO:0000313" key="18">
    <source>
        <dbReference type="Proteomes" id="UP000887561"/>
    </source>
</evidence>
<dbReference type="EC" id="3.1.3.36" evidence="5"/>
<comment type="subcellular location">
    <subcellularLocation>
        <location evidence="1 16">Membrane</location>
        <topology evidence="1 16">Single-pass type I membrane protein</topology>
    </subcellularLocation>
</comment>
<evidence type="ECO:0000256" key="10">
    <source>
        <dbReference type="ARBA" id="ARBA00022989"/>
    </source>
</evidence>
<dbReference type="InterPro" id="IPR013519">
    <property type="entry name" value="Int_alpha_beta-p"/>
</dbReference>
<dbReference type="PROSITE" id="PS51470">
    <property type="entry name" value="FG_GAP"/>
    <property type="match status" value="4"/>
</dbReference>
<dbReference type="Pfam" id="PF02383">
    <property type="entry name" value="Syja_N"/>
    <property type="match status" value="1"/>
</dbReference>